<feature type="non-terminal residue" evidence="1">
    <location>
        <position position="1"/>
    </location>
</feature>
<organism evidence="1 2">
    <name type="scientific">Diploptera punctata</name>
    <name type="common">Pacific beetle cockroach</name>
    <dbReference type="NCBI Taxonomy" id="6984"/>
    <lineage>
        <taxon>Eukaryota</taxon>
        <taxon>Metazoa</taxon>
        <taxon>Ecdysozoa</taxon>
        <taxon>Arthropoda</taxon>
        <taxon>Hexapoda</taxon>
        <taxon>Insecta</taxon>
        <taxon>Pterygota</taxon>
        <taxon>Neoptera</taxon>
        <taxon>Polyneoptera</taxon>
        <taxon>Dictyoptera</taxon>
        <taxon>Blattodea</taxon>
        <taxon>Blaberoidea</taxon>
        <taxon>Blaberidae</taxon>
        <taxon>Diplopterinae</taxon>
        <taxon>Diploptera</taxon>
    </lineage>
</organism>
<protein>
    <submittedName>
        <fullName evidence="1">Uncharacterized protein</fullName>
    </submittedName>
</protein>
<feature type="non-terminal residue" evidence="1">
    <location>
        <position position="79"/>
    </location>
</feature>
<name>A0AAD7Z7P7_DIPPU</name>
<proteinExistence type="predicted"/>
<keyword evidence="2" id="KW-1185">Reference proteome</keyword>
<comment type="caution">
    <text evidence="1">The sequence shown here is derived from an EMBL/GenBank/DDBJ whole genome shotgun (WGS) entry which is preliminary data.</text>
</comment>
<reference evidence="1" key="1">
    <citation type="journal article" date="2023" name="IScience">
        <title>Live-bearing cockroach genome reveals convergent evolutionary mechanisms linked to viviparity in insects and beyond.</title>
        <authorList>
            <person name="Fouks B."/>
            <person name="Harrison M.C."/>
            <person name="Mikhailova A.A."/>
            <person name="Marchal E."/>
            <person name="English S."/>
            <person name="Carruthers M."/>
            <person name="Jennings E.C."/>
            <person name="Chiamaka E.L."/>
            <person name="Frigard R.A."/>
            <person name="Pippel M."/>
            <person name="Attardo G.M."/>
            <person name="Benoit J.B."/>
            <person name="Bornberg-Bauer E."/>
            <person name="Tobe S.S."/>
        </authorList>
    </citation>
    <scope>NUCLEOTIDE SEQUENCE</scope>
    <source>
        <strain evidence="1">Stay&amp;Tobe</strain>
    </source>
</reference>
<reference evidence="1" key="2">
    <citation type="submission" date="2023-05" db="EMBL/GenBank/DDBJ databases">
        <authorList>
            <person name="Fouks B."/>
        </authorList>
    </citation>
    <scope>NUCLEOTIDE SEQUENCE</scope>
    <source>
        <strain evidence="1">Stay&amp;Tobe</strain>
        <tissue evidence="1">Testes</tissue>
    </source>
</reference>
<dbReference type="EMBL" id="JASPKZ010010244">
    <property type="protein sequence ID" value="KAJ9575018.1"/>
    <property type="molecule type" value="Genomic_DNA"/>
</dbReference>
<dbReference type="Proteomes" id="UP001233999">
    <property type="component" value="Unassembled WGS sequence"/>
</dbReference>
<dbReference type="AlphaFoldDB" id="A0AAD7Z7P7"/>
<sequence>YCILILYNLIQAFTDEKVIFVHDRIFPANGKTEQYMIFLAGFYFFVDHSAGHTCLRHSALKALGLYLLPSLTSTPMSME</sequence>
<accession>A0AAD7Z7P7</accession>
<evidence type="ECO:0000313" key="2">
    <source>
        <dbReference type="Proteomes" id="UP001233999"/>
    </source>
</evidence>
<gene>
    <name evidence="1" type="ORF">L9F63_007803</name>
</gene>
<evidence type="ECO:0000313" key="1">
    <source>
        <dbReference type="EMBL" id="KAJ9575018.1"/>
    </source>
</evidence>